<comment type="subunit">
    <text evidence="2">Heterodimer of SbcC and SbcD.</text>
</comment>
<organism evidence="7 8">
    <name type="scientific">Microbacterium galbum</name>
    <dbReference type="NCBI Taxonomy" id="3075994"/>
    <lineage>
        <taxon>Bacteria</taxon>
        <taxon>Bacillati</taxon>
        <taxon>Actinomycetota</taxon>
        <taxon>Actinomycetes</taxon>
        <taxon>Micrococcales</taxon>
        <taxon>Microbacteriaceae</taxon>
        <taxon>Microbacterium</taxon>
    </lineage>
</organism>
<comment type="caution">
    <text evidence="7">The sequence shown here is derived from an EMBL/GenBank/DDBJ whole genome shotgun (WGS) entry which is preliminary data.</text>
</comment>
<evidence type="ECO:0000259" key="6">
    <source>
        <dbReference type="Pfam" id="PF13476"/>
    </source>
</evidence>
<dbReference type="Gene3D" id="3.40.50.300">
    <property type="entry name" value="P-loop containing nucleotide triphosphate hydrolases"/>
    <property type="match status" value="2"/>
</dbReference>
<name>A0ABU3T9D5_9MICO</name>
<feature type="coiled-coil region" evidence="4">
    <location>
        <begin position="264"/>
        <end position="318"/>
    </location>
</feature>
<dbReference type="SUPFAM" id="SSF52540">
    <property type="entry name" value="P-loop containing nucleoside triphosphate hydrolases"/>
    <property type="match status" value="1"/>
</dbReference>
<feature type="coiled-coil region" evidence="4">
    <location>
        <begin position="622"/>
        <end position="742"/>
    </location>
</feature>
<comment type="similarity">
    <text evidence="1">Belongs to the SMC family. SbcC subfamily.</text>
</comment>
<evidence type="ECO:0000256" key="1">
    <source>
        <dbReference type="ARBA" id="ARBA00006930"/>
    </source>
</evidence>
<sequence length="1044" mass="111895">MKLHRLELEGFGPFLETQTVDFDAFAADGIFLITGRTGAGKSSVLDGVCYALYGGVPRYDGAERRLRSDHCAPDDPTRVTLEFSAAGRRWRITRSPEFERPKRRGGGTTKEPHRALLEVSTDEGWTGIAARPVDVAAQLDEILGLSQQQFLQVILLAQNRFARFLLAKNDERLGLLRTLFGTRTFEQYATDLDDRRKRAQDALAAEGVEVTTLLDEAERLAGELDAVDSDHGGVDADQSGDAGADARAGSLSSVDRLARIVRSVERAEYRVETLAREREAADARLDAALLAERDATALRERQDERQRVRERLATLEGDDERIRAFRAEAALAADAEGIRSALESGAATASTAADATDRVRAAADAARVLGESVGSTDDDIALLRTPGVEPDMSTPPVEASVAVDLDDALARRADDLTASLSRGEAALAAEGEARGVDADIERILARVSTADAEREALVGGRADLPAMLATLDERLTELVTGAARREAAIVARDEVRRRLEASREAARLLEHRDQADLASLVRSDALQRAVEAWTTLLRRRLDGAAVELAHDLVDGEPCAVCGSREHPHPARGGAAPVSDDELASAEERKNLAAEEDRLASDAARVARDAHALAAARAGGEDVQTLTARLATSEEEVAQATADAEEHERVRLERAAASDLGEKIARRLDEVGDELAEARQELALARQRAEDLQRVVADARGSFDSVAARQRDLRARRDVIRELRDARADLARALEAQEAADRALSALIADSPFADAASVAAALRSDIDRRRLEGVVAEYTATVTSARERLLELELQLAGADDEPLELAPFVAEVASARTAVQDAAAAHAAARALAERLRALAERADAAHASVAALVAEHAVIARLADTVAGRAPNTRRMTLETFVLAAELEEIVAAANVRLDDMSSGRYRLQHTDALAARGAASGLGLEIMDAFTGQCRPPQSLSGGETFLTSLALALGLAEVVTARAGGIHLDTLFIDEGFGSLDDDTLDLAMRTLDELRQGGRTVGVISHVASMKDQLPAQLHVTATPRGPSVIRHDHVVTPV</sequence>
<evidence type="ECO:0000313" key="7">
    <source>
        <dbReference type="EMBL" id="MDU0367970.1"/>
    </source>
</evidence>
<accession>A0ABU3T9D5</accession>
<protein>
    <recommendedName>
        <fullName evidence="3">Nuclease SbcCD subunit C</fullName>
    </recommendedName>
</protein>
<dbReference type="Proteomes" id="UP001263371">
    <property type="component" value="Unassembled WGS sequence"/>
</dbReference>
<dbReference type="RefSeq" id="WP_315995145.1">
    <property type="nucleotide sequence ID" value="NZ_JAWDIS010000002.1"/>
</dbReference>
<dbReference type="Pfam" id="PF13558">
    <property type="entry name" value="SbcC_Walker_B"/>
    <property type="match status" value="1"/>
</dbReference>
<evidence type="ECO:0000256" key="2">
    <source>
        <dbReference type="ARBA" id="ARBA00011322"/>
    </source>
</evidence>
<evidence type="ECO:0000313" key="8">
    <source>
        <dbReference type="Proteomes" id="UP001263371"/>
    </source>
</evidence>
<feature type="region of interest" description="Disordered" evidence="5">
    <location>
        <begin position="227"/>
        <end position="247"/>
    </location>
</feature>
<dbReference type="PANTHER" id="PTHR32114:SF2">
    <property type="entry name" value="ABC TRANSPORTER ABCH.3"/>
    <property type="match status" value="1"/>
</dbReference>
<dbReference type="EMBL" id="JAWDIS010000002">
    <property type="protein sequence ID" value="MDU0367970.1"/>
    <property type="molecule type" value="Genomic_DNA"/>
</dbReference>
<feature type="region of interest" description="Disordered" evidence="5">
    <location>
        <begin position="564"/>
        <end position="595"/>
    </location>
</feature>
<dbReference type="InterPro" id="IPR027417">
    <property type="entry name" value="P-loop_NTPase"/>
</dbReference>
<gene>
    <name evidence="7" type="ORF">RWH45_12165</name>
</gene>
<feature type="compositionally biased region" description="Low complexity" evidence="5">
    <location>
        <begin position="235"/>
        <end position="247"/>
    </location>
</feature>
<proteinExistence type="inferred from homology"/>
<evidence type="ECO:0000256" key="3">
    <source>
        <dbReference type="ARBA" id="ARBA00013368"/>
    </source>
</evidence>
<reference evidence="7 8" key="1">
    <citation type="submission" date="2023-09" db="EMBL/GenBank/DDBJ databases">
        <title>Microbacterium fusihabitans sp. nov., Microbacterium phycihabitans sp. nov., and Microbacterium cervinum sp. nov., isolated from dried seaweeds of beach.</title>
        <authorList>
            <person name="Lee S.D."/>
        </authorList>
    </citation>
    <scope>NUCLEOTIDE SEQUENCE [LARGE SCALE GENOMIC DNA]</scope>
    <source>
        <strain evidence="7 8">KSW4-17</strain>
    </source>
</reference>
<dbReference type="InterPro" id="IPR038729">
    <property type="entry name" value="Rad50/SbcC_AAA"/>
</dbReference>
<feature type="domain" description="Rad50/SbcC-type AAA" evidence="6">
    <location>
        <begin position="5"/>
        <end position="182"/>
    </location>
</feature>
<dbReference type="Pfam" id="PF13476">
    <property type="entry name" value="AAA_23"/>
    <property type="match status" value="1"/>
</dbReference>
<evidence type="ECO:0000256" key="4">
    <source>
        <dbReference type="SAM" id="Coils"/>
    </source>
</evidence>
<keyword evidence="4" id="KW-0175">Coiled coil</keyword>
<keyword evidence="8" id="KW-1185">Reference proteome</keyword>
<feature type="coiled-coil region" evidence="4">
    <location>
        <begin position="775"/>
        <end position="802"/>
    </location>
</feature>
<evidence type="ECO:0000256" key="5">
    <source>
        <dbReference type="SAM" id="MobiDB-lite"/>
    </source>
</evidence>
<dbReference type="PANTHER" id="PTHR32114">
    <property type="entry name" value="ABC TRANSPORTER ABCH.3"/>
    <property type="match status" value="1"/>
</dbReference>
<feature type="compositionally biased region" description="Basic and acidic residues" evidence="5">
    <location>
        <begin position="585"/>
        <end position="595"/>
    </location>
</feature>